<protein>
    <submittedName>
        <fullName evidence="1">Uncharacterized protein</fullName>
    </submittedName>
</protein>
<dbReference type="RefSeq" id="WP_004434895.1">
    <property type="nucleotide sequence ID" value="NZ_ADWW01000002.1"/>
</dbReference>
<dbReference type="eggNOG" id="ENOG5032V7Y">
    <property type="taxonomic scope" value="Bacteria"/>
</dbReference>
<keyword evidence="2" id="KW-1185">Reference proteome</keyword>
<proteinExistence type="predicted"/>
<name>I3E9G8_BACMM</name>
<evidence type="ECO:0000313" key="1">
    <source>
        <dbReference type="EMBL" id="AIE60387.1"/>
    </source>
</evidence>
<sequence length="242" mass="27165">MDENLISGHPQGGHFLEQVKNIMTNLVSAEQSSSSVSTAIKLPLQMIETVSIPHTKATFMAFADVMIPSTLEALDLRLDDYIVWTLDHYVSIQGDLSTKTVSLSAQTAKILDIAAFQLIISGYVKVPPDFSTYPDGGPFAALSHDDRFEAISLLENLQVDLEILPSPFRNNAGLIKNVVTSLHQMVLFGYYSEWFSFGSTRLAYPEDHRLERQHFIWERLNYPGPSFGYRAVRGFLVDKFSE</sequence>
<dbReference type="AlphaFoldDB" id="I3E9G8"/>
<organism evidence="1 2">
    <name type="scientific">Bacillus methanolicus (strain MGA3 / ATCC 53907)</name>
    <dbReference type="NCBI Taxonomy" id="796606"/>
    <lineage>
        <taxon>Bacteria</taxon>
        <taxon>Bacillati</taxon>
        <taxon>Bacillota</taxon>
        <taxon>Bacilli</taxon>
        <taxon>Bacillales</taxon>
        <taxon>Bacillaceae</taxon>
        <taxon>Bacillus</taxon>
    </lineage>
</organism>
<accession>I3E9G8</accession>
<dbReference type="KEGG" id="bmet:BMMGA3_09945"/>
<dbReference type="OrthoDB" id="1927593at2"/>
<dbReference type="Proteomes" id="UP000027602">
    <property type="component" value="Chromosome"/>
</dbReference>
<evidence type="ECO:0000313" key="2">
    <source>
        <dbReference type="Proteomes" id="UP000027602"/>
    </source>
</evidence>
<gene>
    <name evidence="1" type="ORF">BMMGA3_09945</name>
</gene>
<dbReference type="HOGENOM" id="CLU_100119_0_0_9"/>
<reference evidence="1 2" key="1">
    <citation type="journal article" date="2015" name="BMC Genomics">
        <title>Transcriptome analysis of thermophilic methylotrophic Bacillus methanolicus MGA3 using RNA-sequencing provides detailed insights into its previously uncharted transcriptional landscape.</title>
        <authorList>
            <person name="Irla M."/>
            <person name="Neshat A."/>
            <person name="Brautaset T."/>
            <person name="Ruckert C."/>
            <person name="Kalinowski J."/>
            <person name="Wendisch V.F."/>
        </authorList>
    </citation>
    <scope>NUCLEOTIDE SEQUENCE [LARGE SCALE GENOMIC DNA]</scope>
    <source>
        <strain evidence="2">MGA3 / ATCC 53907</strain>
    </source>
</reference>
<dbReference type="EMBL" id="CP007739">
    <property type="protein sequence ID" value="AIE60387.1"/>
    <property type="molecule type" value="Genomic_DNA"/>
</dbReference>